<dbReference type="Proteomes" id="UP000019335">
    <property type="component" value="Chromosome 15"/>
</dbReference>
<comment type="caution">
    <text evidence="3">The sequence shown here is derived from an EMBL/GenBank/DDBJ whole genome shotgun (WGS) entry which is preliminary data.</text>
</comment>
<proteinExistence type="predicted"/>
<keyword evidence="4" id="KW-1185">Reference proteome</keyword>
<evidence type="ECO:0000313" key="3">
    <source>
        <dbReference type="EMBL" id="EWM24095.1"/>
    </source>
</evidence>
<feature type="region of interest" description="Disordered" evidence="1">
    <location>
        <begin position="1"/>
        <end position="33"/>
    </location>
</feature>
<feature type="non-terminal residue" evidence="3">
    <location>
        <position position="1"/>
    </location>
</feature>
<dbReference type="AlphaFoldDB" id="W7TAP4"/>
<keyword evidence="2" id="KW-0472">Membrane</keyword>
<feature type="transmembrane region" description="Helical" evidence="2">
    <location>
        <begin position="87"/>
        <end position="109"/>
    </location>
</feature>
<name>W7TAP4_9STRA</name>
<keyword evidence="2" id="KW-1133">Transmembrane helix</keyword>
<dbReference type="EMBL" id="AZIL01001379">
    <property type="protein sequence ID" value="EWM24095.1"/>
    <property type="molecule type" value="Genomic_DNA"/>
</dbReference>
<keyword evidence="3" id="KW-0430">Lectin</keyword>
<evidence type="ECO:0000256" key="1">
    <source>
        <dbReference type="SAM" id="MobiDB-lite"/>
    </source>
</evidence>
<feature type="compositionally biased region" description="Low complexity" evidence="1">
    <location>
        <begin position="1"/>
        <end position="17"/>
    </location>
</feature>
<reference evidence="3 4" key="1">
    <citation type="journal article" date="2014" name="Mol. Plant">
        <title>Chromosome Scale Genome Assembly and Transcriptome Profiling of Nannochloropsis gaditana in Nitrogen Depletion.</title>
        <authorList>
            <person name="Corteggiani Carpinelli E."/>
            <person name="Telatin A."/>
            <person name="Vitulo N."/>
            <person name="Forcato C."/>
            <person name="D'Angelo M."/>
            <person name="Schiavon R."/>
            <person name="Vezzi A."/>
            <person name="Giacometti G.M."/>
            <person name="Morosinotto T."/>
            <person name="Valle G."/>
        </authorList>
    </citation>
    <scope>NUCLEOTIDE SEQUENCE [LARGE SCALE GENOMIC DNA]</scope>
    <source>
        <strain evidence="3 4">B-31</strain>
    </source>
</reference>
<keyword evidence="2" id="KW-0812">Transmembrane</keyword>
<feature type="compositionally biased region" description="Basic and acidic residues" evidence="1">
    <location>
        <begin position="49"/>
        <end position="58"/>
    </location>
</feature>
<gene>
    <name evidence="3" type="ORF">Naga_101202g1</name>
</gene>
<dbReference type="InterPro" id="IPR036426">
    <property type="entry name" value="Bulb-type_lectin_dom_sf"/>
</dbReference>
<evidence type="ECO:0000256" key="2">
    <source>
        <dbReference type="SAM" id="Phobius"/>
    </source>
</evidence>
<organism evidence="3 4">
    <name type="scientific">Nannochloropsis gaditana</name>
    <dbReference type="NCBI Taxonomy" id="72520"/>
    <lineage>
        <taxon>Eukaryota</taxon>
        <taxon>Sar</taxon>
        <taxon>Stramenopiles</taxon>
        <taxon>Ochrophyta</taxon>
        <taxon>Eustigmatophyceae</taxon>
        <taxon>Eustigmatales</taxon>
        <taxon>Monodopsidaceae</taxon>
        <taxon>Nannochloropsis</taxon>
    </lineage>
</organism>
<sequence length="262" mass="27471">SSSSSSSSASHPAAADSKLLSLPPPTPADITPKVETALLAATAAGALEPIHEDTKAEEASSPSSAPSSASPSSPSSWGKIPFPSLPLHLLTLPIFFCAFLLGLFLLSALSSQSIILKEGDVLRPGDSLRYRCSFSDYFPAPSPSSSTPSSSPACHDLDLVLGKDGVLSLYRDRMREKRALMWQSEGGKEGGSEGGYVATVDERARLVVMREEGDVVWSSPRLLSKGGKEGREEGRAAAVLDGVMGGMYVMDGAGQPTFATIW</sequence>
<feature type="compositionally biased region" description="Low complexity" evidence="1">
    <location>
        <begin position="59"/>
        <end position="74"/>
    </location>
</feature>
<evidence type="ECO:0000313" key="4">
    <source>
        <dbReference type="Proteomes" id="UP000019335"/>
    </source>
</evidence>
<feature type="region of interest" description="Disordered" evidence="1">
    <location>
        <begin position="49"/>
        <end position="74"/>
    </location>
</feature>
<accession>W7TAP4</accession>
<dbReference type="Gene3D" id="2.90.10.10">
    <property type="entry name" value="Bulb-type lectin domain"/>
    <property type="match status" value="1"/>
</dbReference>
<protein>
    <submittedName>
        <fullName evidence="3">Bulb-type lectin domain protein</fullName>
    </submittedName>
</protein>
<dbReference type="GO" id="GO:0030246">
    <property type="term" value="F:carbohydrate binding"/>
    <property type="evidence" value="ECO:0007669"/>
    <property type="project" value="UniProtKB-KW"/>
</dbReference>